<name>A0A8K0UTJ1_9AGAR</name>
<evidence type="ECO:0008006" key="3">
    <source>
        <dbReference type="Google" id="ProtNLM"/>
    </source>
</evidence>
<organism evidence="1 2">
    <name type="scientific">Cristinia sonorae</name>
    <dbReference type="NCBI Taxonomy" id="1940300"/>
    <lineage>
        <taxon>Eukaryota</taxon>
        <taxon>Fungi</taxon>
        <taxon>Dikarya</taxon>
        <taxon>Basidiomycota</taxon>
        <taxon>Agaricomycotina</taxon>
        <taxon>Agaricomycetes</taxon>
        <taxon>Agaricomycetidae</taxon>
        <taxon>Agaricales</taxon>
        <taxon>Pleurotineae</taxon>
        <taxon>Stephanosporaceae</taxon>
        <taxon>Cristinia</taxon>
    </lineage>
</organism>
<comment type="caution">
    <text evidence="1">The sequence shown here is derived from an EMBL/GenBank/DDBJ whole genome shotgun (WGS) entry which is preliminary data.</text>
</comment>
<dbReference type="PANTHER" id="PTHR33604">
    <property type="entry name" value="OSJNBA0004B13.7 PROTEIN"/>
    <property type="match status" value="1"/>
</dbReference>
<dbReference type="Gene3D" id="3.90.550.10">
    <property type="entry name" value="Spore Coat Polysaccharide Biosynthesis Protein SpsA, Chain A"/>
    <property type="match status" value="1"/>
</dbReference>
<gene>
    <name evidence="1" type="ORF">BXZ70DRAFT_888256</name>
</gene>
<proteinExistence type="predicted"/>
<dbReference type="OrthoDB" id="2020070at2759"/>
<evidence type="ECO:0000313" key="2">
    <source>
        <dbReference type="Proteomes" id="UP000813824"/>
    </source>
</evidence>
<protein>
    <recommendedName>
        <fullName evidence="3">Glycosyltransferase family 2 protein</fullName>
    </recommendedName>
</protein>
<reference evidence="1" key="1">
    <citation type="journal article" date="2021" name="New Phytol.">
        <title>Evolutionary innovations through gain and loss of genes in the ectomycorrhizal Boletales.</title>
        <authorList>
            <person name="Wu G."/>
            <person name="Miyauchi S."/>
            <person name="Morin E."/>
            <person name="Kuo A."/>
            <person name="Drula E."/>
            <person name="Varga T."/>
            <person name="Kohler A."/>
            <person name="Feng B."/>
            <person name="Cao Y."/>
            <person name="Lipzen A."/>
            <person name="Daum C."/>
            <person name="Hundley H."/>
            <person name="Pangilinan J."/>
            <person name="Johnson J."/>
            <person name="Barry K."/>
            <person name="LaButti K."/>
            <person name="Ng V."/>
            <person name="Ahrendt S."/>
            <person name="Min B."/>
            <person name="Choi I.G."/>
            <person name="Park H."/>
            <person name="Plett J.M."/>
            <person name="Magnuson J."/>
            <person name="Spatafora J.W."/>
            <person name="Nagy L.G."/>
            <person name="Henrissat B."/>
            <person name="Grigoriev I.V."/>
            <person name="Yang Z.L."/>
            <person name="Xu J."/>
            <person name="Martin F.M."/>
        </authorList>
    </citation>
    <scope>NUCLEOTIDE SEQUENCE</scope>
    <source>
        <strain evidence="1">KKN 215</strain>
    </source>
</reference>
<dbReference type="InterPro" id="IPR029044">
    <property type="entry name" value="Nucleotide-diphossugar_trans"/>
</dbReference>
<keyword evidence="2" id="KW-1185">Reference proteome</keyword>
<accession>A0A8K0UTJ1</accession>
<dbReference type="AlphaFoldDB" id="A0A8K0UTJ1"/>
<dbReference type="Proteomes" id="UP000813824">
    <property type="component" value="Unassembled WGS sequence"/>
</dbReference>
<evidence type="ECO:0000313" key="1">
    <source>
        <dbReference type="EMBL" id="KAH8104004.1"/>
    </source>
</evidence>
<sequence>MLWYLRSGRSDIVSTSDTSIAPDNDTVSAALHNETVKFQPETPQRFESTLVLFTEDLVRQHDDEDQPVTAILPVTQTSLSAMLSTLSIILKSPGKVSDVILLCPADIQSTVRHALRHLLYSSDFLVYVDIDLSSWDLNLPAELAIMEAARKLSTRTFLILDVDGLIELKQANIAPLLSPPIFDLPLGPRASDLSGADFVCFSHKRSDVDGFLAPPFILPADLLPPEDLAPDFKFGYWGALGKYLSYTTGTGGAVYGMIEASNYLCSSEHKHQAHHSPSSTAYNTATDEDPFVDIGGADHYQQTDNPGTFIFVFPSIKDLRQLYSVVCRLQEEGHHAYSLVSAEEKESVVPIDVHSNAFSHLEDCDIDITVLPDVDTLDDMATSLWDWIASLPSPPDIVIVPEQKHGALEALQVARGRHPDFDAPVIKIPHGDLPFCDWMGALSLDEWLNWHVPQVDVTVITDSRPASLTRLLKSLSSAHFFGDKLDVRINMEQTADRHTRRVVQAFQWEHGSVSVNRRVIHGDLLPAVVESWYPRSNDTYGLILEDDVELSPLFYAWIKMSVLKYRYGRLADKSTQLFGISLYQQKNLELRPEGSRHRFSPRTTFSTLPHISHSNTPYLSQIPCSWGALYFPEHWREFHDYLSMRLSDSDATRFNSENVMIVAPGVRSNKWTRSWKKYFIEMAYLRGYVMLYPNYRDYVSLSTNHLEVGEHVKDVPVEVYLQKKKLFLHPLMQAGPSEEAKGGGYSEAMSVVGTGLLDLPEHAMPDWETLPVLDLLGLVTDHGTIVQRGEGRGAELFGCRTGPDARFDVRTWLCLEG</sequence>
<dbReference type="PANTHER" id="PTHR33604:SF3">
    <property type="entry name" value="OSJNBA0004B13.7 PROTEIN"/>
    <property type="match status" value="1"/>
</dbReference>
<dbReference type="EMBL" id="JAEVFJ010000006">
    <property type="protein sequence ID" value="KAH8104004.1"/>
    <property type="molecule type" value="Genomic_DNA"/>
</dbReference>